<dbReference type="EMBL" id="JBHUDB010000005">
    <property type="protein sequence ID" value="MFD1570789.1"/>
    <property type="molecule type" value="Genomic_DNA"/>
</dbReference>
<dbReference type="InterPro" id="IPR012334">
    <property type="entry name" value="Pectin_lyas_fold"/>
</dbReference>
<comment type="caution">
    <text evidence="2">The sequence shown here is derived from an EMBL/GenBank/DDBJ whole genome shotgun (WGS) entry which is preliminary data.</text>
</comment>
<dbReference type="Gene3D" id="2.160.20.10">
    <property type="entry name" value="Single-stranded right-handed beta-helix, Pectin lyase-like"/>
    <property type="match status" value="3"/>
</dbReference>
<evidence type="ECO:0000256" key="1">
    <source>
        <dbReference type="SAM" id="MobiDB-lite"/>
    </source>
</evidence>
<sequence length="1185" mass="123422">MAGSAAGVSIDGDTVTVAPDESIQTGIDEAIGNDSVDTVQIEGDHTLDSSIVIAGPGAEGLTIESAGSRSDTTISYSADDGTPTFAIDADGVTVRDLTIERGGESTTVAQGVRVAASSVEVSGNVITSTNDTDQTDNGVIVTDENSSGESVGSDVAGVTVLDNEINGFPVGVAAATQTGENTVSDLTISGNDLYSNGVGVGLSQVAGAADFGDQIDIDSNTFDGNGVGVYVFGEDDSEDDGLTFDDARTDGVSITNNDFLNPNSDLAVDGNAYHVVNNGNEMSDDAEGPVPSTFVDENGQFDGAVQYDDNVVSPAIQPVFDNFVEEPDPDDTEQRTVRVFSGVYNERVTIDTPNVTLEGPNAGEPGTSDNRDDEAVISTDDGTTQAVTVTAPNVIIDGVQVDGPARTGISIDNTNNVSGLTVANTQITDIESTASDQNYNDGRAIAAYLDGDGEASDIAIENTLIDGVSNTEGGDERARGISVNTQGTDVSGLEIRDNVISNVEVSESVGDGVDSAKADGVQLNVELDTDGDDPGSLTGAVVDGNTIEGLTADKATGVRLAEDGDFDSDDGPRNFAITNNTVNDVTGDTDENAIAVGGYSDLGDYDISQNNLSDGAVEYYAGDSATLDATENYWGSADGPDESDYTSNVDVNPWLTSADGEADIAATVGDEEFSSIQSAVTAADEYDTVEVNAGTYDERVTINTPNVTLEGPNEGVSANSDERLEAEEATIEGQISVNADNVTVDGVEVSPDTEAFDTLPAAAIIVGESNATIQNNRVGDIEINITDIEDVDNVNSIQGIQIYNADTELTGITVHDNLVENVSFNGSSQATSGEWGVDFGNLYGIHVQGEIGNAEVRENTLRNLNSDGYVLGMAVSGTDSNDDANPENVNITQNTLETFNAEGAPAEGVVISSDRVNADYESIKINRNSLDVPVDIVNYASESPDARLNYYGDDVPTVTGNAVYDPVLTTAPSDLDVDSVEDTTEYGSVLEVKSDGEAVAVGFTAPSEEPVSDLFSDVEFESGAAAYRYDVDSGFELVSNIESADGDYTPNAGEVIVIATDSAIDDEIVVPIDVTETDTESATEVDINSGWNLVPTGAADGDADGNPDIVVRDGSILETTQELQEQPEQVGAPYAEYGAFDGTWVYVERTSGDNNIGLLTGYAEGQSAEQYYQDVLNPNDEESEE</sequence>
<evidence type="ECO:0000313" key="2">
    <source>
        <dbReference type="EMBL" id="MFD1570789.1"/>
    </source>
</evidence>
<gene>
    <name evidence="2" type="ORF">ACFR9T_09345</name>
</gene>
<protein>
    <recommendedName>
        <fullName evidence="4">Right handed beta helix domain-containing protein</fullName>
    </recommendedName>
</protein>
<reference evidence="2 3" key="1">
    <citation type="journal article" date="2019" name="Int. J. Syst. Evol. Microbiol.">
        <title>The Global Catalogue of Microorganisms (GCM) 10K type strain sequencing project: providing services to taxonomists for standard genome sequencing and annotation.</title>
        <authorList>
            <consortium name="The Broad Institute Genomics Platform"/>
            <consortium name="The Broad Institute Genome Sequencing Center for Infectious Disease"/>
            <person name="Wu L."/>
            <person name="Ma J."/>
        </authorList>
    </citation>
    <scope>NUCLEOTIDE SEQUENCE [LARGE SCALE GENOMIC DNA]</scope>
    <source>
        <strain evidence="2 3">CGMCC 1.12689</strain>
    </source>
</reference>
<dbReference type="SMART" id="SM00710">
    <property type="entry name" value="PbH1"/>
    <property type="match status" value="14"/>
</dbReference>
<dbReference type="SUPFAM" id="SSF51126">
    <property type="entry name" value="Pectin lyase-like"/>
    <property type="match status" value="3"/>
</dbReference>
<dbReference type="InterPro" id="IPR006626">
    <property type="entry name" value="PbH1"/>
</dbReference>
<dbReference type="InterPro" id="IPR011050">
    <property type="entry name" value="Pectin_lyase_fold/virulence"/>
</dbReference>
<name>A0ABD6C2D2_9EURY</name>
<evidence type="ECO:0008006" key="4">
    <source>
        <dbReference type="Google" id="ProtNLM"/>
    </source>
</evidence>
<accession>A0ABD6C2D2</accession>
<feature type="region of interest" description="Disordered" evidence="1">
    <location>
        <begin position="353"/>
        <end position="373"/>
    </location>
</feature>
<dbReference type="RefSeq" id="WP_256416471.1">
    <property type="nucleotide sequence ID" value="NZ_JANHDL010000001.1"/>
</dbReference>
<keyword evidence="3" id="KW-1185">Reference proteome</keyword>
<organism evidence="2 3">
    <name type="scientific">Halorubrum laminariae</name>
    <dbReference type="NCBI Taxonomy" id="1433523"/>
    <lineage>
        <taxon>Archaea</taxon>
        <taxon>Methanobacteriati</taxon>
        <taxon>Methanobacteriota</taxon>
        <taxon>Stenosarchaea group</taxon>
        <taxon>Halobacteria</taxon>
        <taxon>Halobacteriales</taxon>
        <taxon>Haloferacaceae</taxon>
        <taxon>Halorubrum</taxon>
    </lineage>
</organism>
<dbReference type="AlphaFoldDB" id="A0ABD6C2D2"/>
<evidence type="ECO:0000313" key="3">
    <source>
        <dbReference type="Proteomes" id="UP001597185"/>
    </source>
</evidence>
<dbReference type="Proteomes" id="UP001597185">
    <property type="component" value="Unassembled WGS sequence"/>
</dbReference>
<proteinExistence type="predicted"/>